<protein>
    <submittedName>
        <fullName evidence="2">Uncharacterized protein</fullName>
    </submittedName>
</protein>
<accession>A0A0V0Y6L6</accession>
<sequence>MPHPLQKALPSIKPSGIDKFLFLTCCILVGDPPCSYSDYPSDESRRKKSSGKPVSKTGLTGLRSRQTGKAGSFILCITGTVVNRTVITFHKDCYCDELKQLVSINVRPLTVICVELTCNPSPKLDTWGYFPTWGQDQYIMYSETTGLFLNFVRENEDGPCDQDVGRVFLLVVESRGLIG</sequence>
<evidence type="ECO:0000313" key="3">
    <source>
        <dbReference type="Proteomes" id="UP000054815"/>
    </source>
</evidence>
<feature type="region of interest" description="Disordered" evidence="1">
    <location>
        <begin position="38"/>
        <end position="63"/>
    </location>
</feature>
<organism evidence="2 3">
    <name type="scientific">Trichinella pseudospiralis</name>
    <name type="common">Parasitic roundworm</name>
    <dbReference type="NCBI Taxonomy" id="6337"/>
    <lineage>
        <taxon>Eukaryota</taxon>
        <taxon>Metazoa</taxon>
        <taxon>Ecdysozoa</taxon>
        <taxon>Nematoda</taxon>
        <taxon>Enoplea</taxon>
        <taxon>Dorylaimia</taxon>
        <taxon>Trichinellida</taxon>
        <taxon>Trichinellidae</taxon>
        <taxon>Trichinella</taxon>
    </lineage>
</organism>
<dbReference type="Proteomes" id="UP000054815">
    <property type="component" value="Unassembled WGS sequence"/>
</dbReference>
<dbReference type="AlphaFoldDB" id="A0A0V0Y6L6"/>
<gene>
    <name evidence="2" type="ORF">T4E_7731</name>
</gene>
<dbReference type="EMBL" id="JYDU01000053">
    <property type="protein sequence ID" value="KRX95692.1"/>
    <property type="molecule type" value="Genomic_DNA"/>
</dbReference>
<name>A0A0V0Y6L6_TRIPS</name>
<proteinExistence type="predicted"/>
<reference evidence="2 3" key="1">
    <citation type="submission" date="2015-01" db="EMBL/GenBank/DDBJ databases">
        <title>Evolution of Trichinella species and genotypes.</title>
        <authorList>
            <person name="Korhonen P.K."/>
            <person name="Edoardo P."/>
            <person name="Giuseppe L.R."/>
            <person name="Gasser R.B."/>
        </authorList>
    </citation>
    <scope>NUCLEOTIDE SEQUENCE [LARGE SCALE GENOMIC DNA]</scope>
    <source>
        <strain evidence="2">ISS141</strain>
    </source>
</reference>
<evidence type="ECO:0000256" key="1">
    <source>
        <dbReference type="SAM" id="MobiDB-lite"/>
    </source>
</evidence>
<comment type="caution">
    <text evidence="2">The sequence shown here is derived from an EMBL/GenBank/DDBJ whole genome shotgun (WGS) entry which is preliminary data.</text>
</comment>
<evidence type="ECO:0000313" key="2">
    <source>
        <dbReference type="EMBL" id="KRX95692.1"/>
    </source>
</evidence>